<dbReference type="AlphaFoldDB" id="A0A167FK81"/>
<reference evidence="2 3" key="1">
    <citation type="submission" date="2013-07" db="EMBL/GenBank/DDBJ databases">
        <title>Comparative Genomic and Metabolomic Analysis of Twelve Strains of Pseudoalteromonas luteoviolacea.</title>
        <authorList>
            <person name="Vynne N.G."/>
            <person name="Mansson M."/>
            <person name="Gram L."/>
        </authorList>
    </citation>
    <scope>NUCLEOTIDE SEQUENCE [LARGE SCALE GENOMIC DNA]</scope>
    <source>
        <strain evidence="2 3">H33</strain>
    </source>
</reference>
<evidence type="ECO:0000313" key="2">
    <source>
        <dbReference type="EMBL" id="KZN52432.1"/>
    </source>
</evidence>
<keyword evidence="1" id="KW-0812">Transmembrane</keyword>
<dbReference type="RefSeq" id="WP_063360619.1">
    <property type="nucleotide sequence ID" value="NZ_AUXZ01000062.1"/>
</dbReference>
<dbReference type="PATRIC" id="fig|1365251.3.peg.967"/>
<sequence length="121" mass="13594">MDSNYPIESAFLVLSLLFAITLIPAKVTIQFIGADYSSILRCAIAVFIATITTLYAISTIDHLIGIILLFTWLVFIFNRILGMSKTWSSLFTIWLVLMQLAVLHGLAQYGLTWYQTTSQLV</sequence>
<name>A0A167FK81_9GAMM</name>
<evidence type="ECO:0000313" key="3">
    <source>
        <dbReference type="Proteomes" id="UP000076503"/>
    </source>
</evidence>
<feature type="transmembrane region" description="Helical" evidence="1">
    <location>
        <begin position="63"/>
        <end position="81"/>
    </location>
</feature>
<protein>
    <submittedName>
        <fullName evidence="2">Uncharacterized protein</fullName>
    </submittedName>
</protein>
<dbReference type="OrthoDB" id="6310443at2"/>
<keyword evidence="1" id="KW-1133">Transmembrane helix</keyword>
<keyword evidence="1" id="KW-0472">Membrane</keyword>
<feature type="transmembrane region" description="Helical" evidence="1">
    <location>
        <begin position="93"/>
        <end position="111"/>
    </location>
</feature>
<dbReference type="EMBL" id="AUXZ01000062">
    <property type="protein sequence ID" value="KZN52432.1"/>
    <property type="molecule type" value="Genomic_DNA"/>
</dbReference>
<gene>
    <name evidence="2" type="ORF">N476_10200</name>
</gene>
<evidence type="ECO:0000256" key="1">
    <source>
        <dbReference type="SAM" id="Phobius"/>
    </source>
</evidence>
<feature type="transmembrane region" description="Helical" evidence="1">
    <location>
        <begin position="39"/>
        <end position="57"/>
    </location>
</feature>
<organism evidence="2 3">
    <name type="scientific">Pseudoalteromonas luteoviolacea H33</name>
    <dbReference type="NCBI Taxonomy" id="1365251"/>
    <lineage>
        <taxon>Bacteria</taxon>
        <taxon>Pseudomonadati</taxon>
        <taxon>Pseudomonadota</taxon>
        <taxon>Gammaproteobacteria</taxon>
        <taxon>Alteromonadales</taxon>
        <taxon>Pseudoalteromonadaceae</taxon>
        <taxon>Pseudoalteromonas</taxon>
    </lineage>
</organism>
<accession>A0A167FK81</accession>
<dbReference type="Proteomes" id="UP000076503">
    <property type="component" value="Unassembled WGS sequence"/>
</dbReference>
<comment type="caution">
    <text evidence="2">The sequence shown here is derived from an EMBL/GenBank/DDBJ whole genome shotgun (WGS) entry which is preliminary data.</text>
</comment>
<feature type="transmembrane region" description="Helical" evidence="1">
    <location>
        <begin position="6"/>
        <end position="27"/>
    </location>
</feature>
<proteinExistence type="predicted"/>